<dbReference type="InterPro" id="IPR049492">
    <property type="entry name" value="BD-FAE-like_dom"/>
</dbReference>
<keyword evidence="4" id="KW-0812">Transmembrane</keyword>
<dbReference type="InterPro" id="IPR029058">
    <property type="entry name" value="AB_hydrolase_fold"/>
</dbReference>
<dbReference type="AlphaFoldDB" id="A0A7W4UQA2"/>
<dbReference type="Proteomes" id="UP000545286">
    <property type="component" value="Unassembled WGS sequence"/>
</dbReference>
<dbReference type="InterPro" id="IPR033140">
    <property type="entry name" value="Lipase_GDXG_put_SER_AS"/>
</dbReference>
<dbReference type="GO" id="GO:0016787">
    <property type="term" value="F:hydrolase activity"/>
    <property type="evidence" value="ECO:0007669"/>
    <property type="project" value="UniProtKB-KW"/>
</dbReference>
<dbReference type="PROSITE" id="PS01174">
    <property type="entry name" value="LIPASE_GDXG_SER"/>
    <property type="match status" value="1"/>
</dbReference>
<keyword evidence="4" id="KW-0472">Membrane</keyword>
<reference evidence="6 7" key="1">
    <citation type="submission" date="2020-08" db="EMBL/GenBank/DDBJ databases">
        <title>Sequencing the genomes of 1000 actinobacteria strains.</title>
        <authorList>
            <person name="Klenk H.-P."/>
        </authorList>
    </citation>
    <scope>NUCLEOTIDE SEQUENCE [LARGE SCALE GENOMIC DNA]</scope>
    <source>
        <strain evidence="6 7">DSM 20419</strain>
    </source>
</reference>
<proteinExistence type="inferred from homology"/>
<organism evidence="6 7">
    <name type="scientific">Pseudoclavibacter helvolus</name>
    <dbReference type="NCBI Taxonomy" id="255205"/>
    <lineage>
        <taxon>Bacteria</taxon>
        <taxon>Bacillati</taxon>
        <taxon>Actinomycetota</taxon>
        <taxon>Actinomycetes</taxon>
        <taxon>Micrococcales</taxon>
        <taxon>Microbacteriaceae</taxon>
        <taxon>Pseudoclavibacter</taxon>
    </lineage>
</organism>
<dbReference type="Pfam" id="PF20434">
    <property type="entry name" value="BD-FAE"/>
    <property type="match status" value="1"/>
</dbReference>
<dbReference type="RefSeq" id="WP_338110117.1">
    <property type="nucleotide sequence ID" value="NZ_JACHWJ010000003.1"/>
</dbReference>
<keyword evidence="7" id="KW-1185">Reference proteome</keyword>
<gene>
    <name evidence="6" type="ORF">FHX72_002344</name>
</gene>
<dbReference type="InterPro" id="IPR050300">
    <property type="entry name" value="GDXG_lipolytic_enzyme"/>
</dbReference>
<evidence type="ECO:0000259" key="5">
    <source>
        <dbReference type="Pfam" id="PF20434"/>
    </source>
</evidence>
<dbReference type="EMBL" id="JACHWJ010000003">
    <property type="protein sequence ID" value="MBB2958199.1"/>
    <property type="molecule type" value="Genomic_DNA"/>
</dbReference>
<feature type="domain" description="BD-FAE-like" evidence="5">
    <location>
        <begin position="96"/>
        <end position="303"/>
    </location>
</feature>
<evidence type="ECO:0000256" key="2">
    <source>
        <dbReference type="ARBA" id="ARBA00022801"/>
    </source>
</evidence>
<keyword evidence="4" id="KW-1133">Transmembrane helix</keyword>
<dbReference type="PANTHER" id="PTHR48081">
    <property type="entry name" value="AB HYDROLASE SUPERFAMILY PROTEIN C4A8.06C"/>
    <property type="match status" value="1"/>
</dbReference>
<sequence length="354" mass="37403">MSIPPSVTPRPAKNAAKPWYRRKSRTVPLGVLSAGLVGAIIWVSNPWPAAMVIRSLFELDAKRTVTEMEAFAPTADSLQSQLDVPYGDDGADTTFDLYSPAGTSEALPTVVWIHGGAWISGGKQNVDPYVQILAAEGFTTVALNYTVAPEATYPTALTQLNDALAHLITNAAAYNIDPSRIILAGDSAGAQLASQLATLATNPEYAELVGLSPALAADQLAGMVLNCGIYDVSGIPSAPGLGGYGFRVALWAYQGDKDWATTPAGQEMSTLDYVTADFPQTWISGGNADPLTANQSQPFAAKLQGLGVPVTTVFYPENHEPALQHEYQFKLEGADAQSALTSTINFLKSVTAPE</sequence>
<dbReference type="Gene3D" id="3.40.50.1820">
    <property type="entry name" value="alpha/beta hydrolase"/>
    <property type="match status" value="1"/>
</dbReference>
<comment type="caution">
    <text evidence="6">The sequence shown here is derived from an EMBL/GenBank/DDBJ whole genome shotgun (WGS) entry which is preliminary data.</text>
</comment>
<evidence type="ECO:0000256" key="1">
    <source>
        <dbReference type="ARBA" id="ARBA00010515"/>
    </source>
</evidence>
<dbReference type="SUPFAM" id="SSF53474">
    <property type="entry name" value="alpha/beta-Hydrolases"/>
    <property type="match status" value="1"/>
</dbReference>
<keyword evidence="2" id="KW-0378">Hydrolase</keyword>
<evidence type="ECO:0000256" key="3">
    <source>
        <dbReference type="PROSITE-ProRule" id="PRU10038"/>
    </source>
</evidence>
<comment type="similarity">
    <text evidence="1">Belongs to the 'GDXG' lipolytic enzyme family.</text>
</comment>
<evidence type="ECO:0000313" key="7">
    <source>
        <dbReference type="Proteomes" id="UP000545286"/>
    </source>
</evidence>
<dbReference type="PANTHER" id="PTHR48081:SF6">
    <property type="entry name" value="PEPTIDASE S9 PROLYL OLIGOPEPTIDASE CATALYTIC DOMAIN-CONTAINING PROTEIN"/>
    <property type="match status" value="1"/>
</dbReference>
<evidence type="ECO:0000313" key="6">
    <source>
        <dbReference type="EMBL" id="MBB2958199.1"/>
    </source>
</evidence>
<name>A0A7W4UQA2_9MICO</name>
<accession>A0A7W4UQA2</accession>
<feature type="transmembrane region" description="Helical" evidence="4">
    <location>
        <begin position="27"/>
        <end position="47"/>
    </location>
</feature>
<protein>
    <submittedName>
        <fullName evidence="6">Acetyl esterase/lipase</fullName>
    </submittedName>
</protein>
<evidence type="ECO:0000256" key="4">
    <source>
        <dbReference type="SAM" id="Phobius"/>
    </source>
</evidence>
<feature type="active site" evidence="3">
    <location>
        <position position="187"/>
    </location>
</feature>